<dbReference type="GO" id="GO:0003847">
    <property type="term" value="F:1-alkyl-2-acetylglycerophosphocholine esterase activity"/>
    <property type="evidence" value="ECO:0007669"/>
    <property type="project" value="TreeGrafter"/>
</dbReference>
<dbReference type="InterPro" id="IPR029058">
    <property type="entry name" value="AB_hydrolase_fold"/>
</dbReference>
<name>Q4C0F2_CROWT</name>
<dbReference type="Pfam" id="PF07176">
    <property type="entry name" value="DUF1400"/>
    <property type="match status" value="1"/>
</dbReference>
<gene>
    <name evidence="5" type="ORF">CwatDRAFT_3182</name>
</gene>
<evidence type="ECO:0000256" key="1">
    <source>
        <dbReference type="ARBA" id="ARBA00022801"/>
    </source>
</evidence>
<dbReference type="OrthoDB" id="422423at2"/>
<dbReference type="GO" id="GO:0016042">
    <property type="term" value="P:lipid catabolic process"/>
    <property type="evidence" value="ECO:0007669"/>
    <property type="project" value="UniProtKB-KW"/>
</dbReference>
<dbReference type="PANTHER" id="PTHR10272:SF13">
    <property type="entry name" value="POLY(ETHYLENE TEREPHTHALATE) HYDROLASE"/>
    <property type="match status" value="1"/>
</dbReference>
<organism evidence="5 6">
    <name type="scientific">Crocosphaera watsonii WH 8501</name>
    <dbReference type="NCBI Taxonomy" id="165597"/>
    <lineage>
        <taxon>Bacteria</taxon>
        <taxon>Bacillati</taxon>
        <taxon>Cyanobacteriota</taxon>
        <taxon>Cyanophyceae</taxon>
        <taxon>Oscillatoriophycideae</taxon>
        <taxon>Chroococcales</taxon>
        <taxon>Aphanothecaceae</taxon>
        <taxon>Crocosphaera</taxon>
    </lineage>
</organism>
<sequence length="572" mass="64289">MFGFLSSLKVSAEKNLKNITLGTLAAVLTVLPVYAQSRLVFIYPPINLSLGIDSLELFANEGVINKELAYYMNLAGVNDEEKQAFREALLKKADLNPVEVSRFFNSPMGQELLQRVGHLFSIQGGRNGVYAIRGAMVQAAFDEEEGLTLLNFLRHLPVNMQFNLEEILRAATYLELLGQGTNAIVTEMKSISAQTREQETVPNFSNIRDIRQRGDYGVGPSRRLRLFDESRQREFDVVLVQPQRWREGKTPVIIFSHGLASRPEDFKEDVLQLVSYGYVVALPQHPGSDFNQLQEMLQGFSREIVKVDEYVDRPLDVSYVIDELERRNRREFEGRLDLNNVGVMGHSFGGYTALALAGAKLNFDSLEEICGRNLWGPNLSLLLQCRALELPRKDYDFREERITSTLVINPVTSAVFGPEGLSQVSIPVLLAAGSSDPATPAAIEQLQAFVWINTDDKYFALVEGQAHVNFTKLDAQMQAVLDSLPDLTLPNQKVIDTYGNALLVAFAEVYTAKNEEFRPYLTSSYAYYISKEPNPLHLVQDDAEIPFSELFNRSKSARSRAIYPRNIIPSND</sequence>
<protein>
    <recommendedName>
        <fullName evidence="4">DUF1400 domain-containing protein</fullName>
    </recommendedName>
</protein>
<feature type="domain" description="DUF1400" evidence="4">
    <location>
        <begin position="38"/>
        <end position="161"/>
    </location>
</feature>
<dbReference type="EMBL" id="AADV02000060">
    <property type="protein sequence ID" value="EAM49632.1"/>
    <property type="molecule type" value="Genomic_DNA"/>
</dbReference>
<reference evidence="5" key="1">
    <citation type="submission" date="2004-02" db="EMBL/GenBank/DDBJ databases">
        <authorList>
            <consortium name="DOE Joint Genome Institute"/>
        </authorList>
    </citation>
    <scope>NUCLEOTIDE SEQUENCE [LARGE SCALE GENOMIC DNA]</scope>
    <source>
        <strain evidence="5">WH 8501</strain>
    </source>
</reference>
<keyword evidence="2" id="KW-0442">Lipid degradation</keyword>
<keyword evidence="3" id="KW-0443">Lipid metabolism</keyword>
<dbReference type="PANTHER" id="PTHR10272">
    <property type="entry name" value="PLATELET-ACTIVATING FACTOR ACETYLHYDROLASE"/>
    <property type="match status" value="1"/>
</dbReference>
<dbReference type="Gene3D" id="3.40.50.1820">
    <property type="entry name" value="alpha/beta hydrolase"/>
    <property type="match status" value="1"/>
</dbReference>
<dbReference type="Proteomes" id="UP000003922">
    <property type="component" value="Unassembled WGS sequence"/>
</dbReference>
<evidence type="ECO:0000256" key="2">
    <source>
        <dbReference type="ARBA" id="ARBA00022963"/>
    </source>
</evidence>
<evidence type="ECO:0000313" key="6">
    <source>
        <dbReference type="Proteomes" id="UP000003922"/>
    </source>
</evidence>
<accession>Q4C0F2</accession>
<comment type="caution">
    <text evidence="5">The sequence shown here is derived from an EMBL/GenBank/DDBJ whole genome shotgun (WGS) entry which is preliminary data.</text>
</comment>
<dbReference type="Pfam" id="PF07224">
    <property type="entry name" value="Chlorophyllase"/>
    <property type="match status" value="1"/>
</dbReference>
<dbReference type="AlphaFoldDB" id="Q4C0F2"/>
<dbReference type="InterPro" id="IPR010802">
    <property type="entry name" value="DUF1400"/>
</dbReference>
<dbReference type="InterPro" id="IPR017395">
    <property type="entry name" value="Chlorophyllase-like"/>
</dbReference>
<keyword evidence="1" id="KW-0378">Hydrolase</keyword>
<keyword evidence="6" id="KW-1185">Reference proteome</keyword>
<reference evidence="5" key="3">
    <citation type="submission" date="2016-12" db="EMBL/GenBank/DDBJ databases">
        <title>Annotation of the draft genome assembly of Crocosphaera watsonii WH 8501.</title>
        <authorList>
            <consortium name="US DOE Joint Genome Institute (JGI-ORNL)"/>
            <person name="Larimer F."/>
            <person name="Land M."/>
        </authorList>
    </citation>
    <scope>NUCLEOTIDE SEQUENCE</scope>
    <source>
        <strain evidence="5">WH 8501</strain>
    </source>
</reference>
<evidence type="ECO:0000256" key="3">
    <source>
        <dbReference type="ARBA" id="ARBA00023098"/>
    </source>
</evidence>
<dbReference type="KEGG" id="cwa:CwatDRAFT_3182"/>
<dbReference type="ESTHER" id="crowt-q4c0f2">
    <property type="family name" value="Duf_1400"/>
</dbReference>
<dbReference type="RefSeq" id="WP_007306675.1">
    <property type="nucleotide sequence ID" value="NZ_AADV02000060.1"/>
</dbReference>
<proteinExistence type="predicted"/>
<reference evidence="5" key="2">
    <citation type="submission" date="2005-06" db="EMBL/GenBank/DDBJ databases">
        <title>Sequencing of the draft genome and assembly of Crocosphaera watsonii WH 8501.</title>
        <authorList>
            <consortium name="US DOE Joint Genome Institute (JGI-PGF)"/>
            <person name="Copeland A."/>
            <person name="Lucas S."/>
            <person name="Lapidus A."/>
            <person name="Barry K."/>
            <person name="Detter C."/>
            <person name="Glavina T."/>
            <person name="Hammon N."/>
            <person name="Israni S."/>
            <person name="Pitluck S."/>
            <person name="Richardson P."/>
        </authorList>
    </citation>
    <scope>NUCLEOTIDE SEQUENCE [LARGE SCALE GENOMIC DNA]</scope>
    <source>
        <strain evidence="5">WH 8501</strain>
    </source>
</reference>
<evidence type="ECO:0000313" key="5">
    <source>
        <dbReference type="EMBL" id="EAM49632.1"/>
    </source>
</evidence>
<dbReference type="SUPFAM" id="SSF53474">
    <property type="entry name" value="alpha/beta-Hydrolases"/>
    <property type="match status" value="1"/>
</dbReference>
<evidence type="ECO:0000259" key="4">
    <source>
        <dbReference type="Pfam" id="PF07176"/>
    </source>
</evidence>